<dbReference type="Pfam" id="PF13855">
    <property type="entry name" value="LRR_8"/>
    <property type="match status" value="2"/>
</dbReference>
<evidence type="ECO:0000256" key="1">
    <source>
        <dbReference type="ARBA" id="ARBA00004167"/>
    </source>
</evidence>
<dbReference type="SUPFAM" id="SSF52047">
    <property type="entry name" value="RNI-like"/>
    <property type="match status" value="1"/>
</dbReference>
<dbReference type="AlphaFoldDB" id="A0A1Y1HW99"/>
<dbReference type="InterPro" id="IPR003591">
    <property type="entry name" value="Leu-rich_rpt_typical-subtyp"/>
</dbReference>
<dbReference type="PANTHER" id="PTHR48060">
    <property type="entry name" value="DNA DAMAGE-REPAIR/TOLERATION PROTEIN DRT100"/>
    <property type="match status" value="1"/>
</dbReference>
<evidence type="ECO:0000256" key="7">
    <source>
        <dbReference type="SAM" id="SignalP"/>
    </source>
</evidence>
<evidence type="ECO:0000313" key="8">
    <source>
        <dbReference type="EMBL" id="GAQ81479.1"/>
    </source>
</evidence>
<reference evidence="8 9" key="1">
    <citation type="journal article" date="2014" name="Nat. Commun.">
        <title>Klebsormidium flaccidum genome reveals primary factors for plant terrestrial adaptation.</title>
        <authorList>
            <person name="Hori K."/>
            <person name="Maruyama F."/>
            <person name="Fujisawa T."/>
            <person name="Togashi T."/>
            <person name="Yamamoto N."/>
            <person name="Seo M."/>
            <person name="Sato S."/>
            <person name="Yamada T."/>
            <person name="Mori H."/>
            <person name="Tajima N."/>
            <person name="Moriyama T."/>
            <person name="Ikeuchi M."/>
            <person name="Watanabe M."/>
            <person name="Wada H."/>
            <person name="Kobayashi K."/>
            <person name="Saito M."/>
            <person name="Masuda T."/>
            <person name="Sasaki-Sekimoto Y."/>
            <person name="Mashiguchi K."/>
            <person name="Awai K."/>
            <person name="Shimojima M."/>
            <person name="Masuda S."/>
            <person name="Iwai M."/>
            <person name="Nobusawa T."/>
            <person name="Narise T."/>
            <person name="Kondo S."/>
            <person name="Saito H."/>
            <person name="Sato R."/>
            <person name="Murakawa M."/>
            <person name="Ihara Y."/>
            <person name="Oshima-Yamada Y."/>
            <person name="Ohtaka K."/>
            <person name="Satoh M."/>
            <person name="Sonobe K."/>
            <person name="Ishii M."/>
            <person name="Ohtani R."/>
            <person name="Kanamori-Sato M."/>
            <person name="Honoki R."/>
            <person name="Miyazaki D."/>
            <person name="Mochizuki H."/>
            <person name="Umetsu J."/>
            <person name="Higashi K."/>
            <person name="Shibata D."/>
            <person name="Kamiya Y."/>
            <person name="Sato N."/>
            <person name="Nakamura Y."/>
            <person name="Tabata S."/>
            <person name="Ida S."/>
            <person name="Kurokawa K."/>
            <person name="Ohta H."/>
        </authorList>
    </citation>
    <scope>NUCLEOTIDE SEQUENCE [LARGE SCALE GENOMIC DNA]</scope>
    <source>
        <strain evidence="8 9">NIES-2285</strain>
    </source>
</reference>
<feature type="transmembrane region" description="Helical" evidence="6">
    <location>
        <begin position="721"/>
        <end position="743"/>
    </location>
</feature>
<proteinExistence type="predicted"/>
<dbReference type="OrthoDB" id="687555at2759"/>
<feature type="transmembrane region" description="Helical" evidence="6">
    <location>
        <begin position="621"/>
        <end position="642"/>
    </location>
</feature>
<keyword evidence="5 6" id="KW-0472">Membrane</keyword>
<dbReference type="Pfam" id="PF00560">
    <property type="entry name" value="LRR_1"/>
    <property type="match status" value="8"/>
</dbReference>
<dbReference type="PRINTS" id="PR00019">
    <property type="entry name" value="LEURICHRPT"/>
</dbReference>
<dbReference type="Proteomes" id="UP000054558">
    <property type="component" value="Unassembled WGS sequence"/>
</dbReference>
<feature type="transmembrane region" description="Helical" evidence="6">
    <location>
        <begin position="579"/>
        <end position="600"/>
    </location>
</feature>
<organism evidence="8 9">
    <name type="scientific">Klebsormidium nitens</name>
    <name type="common">Green alga</name>
    <name type="synonym">Ulothrix nitens</name>
    <dbReference type="NCBI Taxonomy" id="105231"/>
    <lineage>
        <taxon>Eukaryota</taxon>
        <taxon>Viridiplantae</taxon>
        <taxon>Streptophyta</taxon>
        <taxon>Klebsormidiophyceae</taxon>
        <taxon>Klebsormidiales</taxon>
        <taxon>Klebsormidiaceae</taxon>
        <taxon>Klebsormidium</taxon>
    </lineage>
</organism>
<keyword evidence="9" id="KW-1185">Reference proteome</keyword>
<feature type="chain" id="PRO_5012282110" evidence="7">
    <location>
        <begin position="22"/>
        <end position="872"/>
    </location>
</feature>
<keyword evidence="6" id="KW-1133">Transmembrane helix</keyword>
<protein>
    <submittedName>
        <fullName evidence="8">Uncharacterized protein</fullName>
    </submittedName>
</protein>
<evidence type="ECO:0000256" key="2">
    <source>
        <dbReference type="ARBA" id="ARBA00022614"/>
    </source>
</evidence>
<keyword evidence="6" id="KW-0812">Transmembrane</keyword>
<keyword evidence="2" id="KW-0433">Leucine-rich repeat</keyword>
<evidence type="ECO:0000256" key="3">
    <source>
        <dbReference type="ARBA" id="ARBA00022729"/>
    </source>
</evidence>
<dbReference type="PANTHER" id="PTHR48060:SF21">
    <property type="entry name" value="L DOMAIN-LIKE PROTEIN"/>
    <property type="match status" value="1"/>
</dbReference>
<evidence type="ECO:0000256" key="4">
    <source>
        <dbReference type="ARBA" id="ARBA00022737"/>
    </source>
</evidence>
<comment type="subcellular location">
    <subcellularLocation>
        <location evidence="1">Membrane</location>
        <topology evidence="1">Single-pass membrane protein</topology>
    </subcellularLocation>
</comment>
<name>A0A1Y1HW99_KLENI</name>
<feature type="signal peptide" evidence="7">
    <location>
        <begin position="1"/>
        <end position="21"/>
    </location>
</feature>
<dbReference type="InterPro" id="IPR053211">
    <property type="entry name" value="DNA_repair-toleration"/>
</dbReference>
<feature type="transmembrane region" description="Helical" evidence="6">
    <location>
        <begin position="654"/>
        <end position="675"/>
    </location>
</feature>
<dbReference type="EMBL" id="DF237030">
    <property type="protein sequence ID" value="GAQ81479.1"/>
    <property type="molecule type" value="Genomic_DNA"/>
</dbReference>
<keyword evidence="4" id="KW-0677">Repeat</keyword>
<evidence type="ECO:0000256" key="5">
    <source>
        <dbReference type="ARBA" id="ARBA00023136"/>
    </source>
</evidence>
<evidence type="ECO:0000256" key="6">
    <source>
        <dbReference type="SAM" id="Phobius"/>
    </source>
</evidence>
<dbReference type="GO" id="GO:0016020">
    <property type="term" value="C:membrane"/>
    <property type="evidence" value="ECO:0007669"/>
    <property type="project" value="UniProtKB-SubCell"/>
</dbReference>
<keyword evidence="3 7" id="KW-0732">Signal</keyword>
<sequence length="872" mass="93477">MGFSKLALLVVLVDFAVAASALTIDEAVGNATNLGTSLDLANRRLSGPIPRGLHRLTNLKYLNLSCNAFSGGIPTEIGNLAQLAHLDLSNNSLSGGIPYELGSLTNLQTLNLSNNALSGPIPPGLGGLPQLNRLYLFNNSLSGGIPPQLGSLSNLQYLNLSRNALSGAIPPELGQLKRLRHLSLHDNTFSGPLPPELGSLPALTRFYLYNNSLSGPIPESLELAQCENLHYMYLSNNNLSGSIPPEWGQLSNLFDLDLSNNQLSGPIPASFSNLDSLFDLILANNRLSGGIPSELGKLGPGGLLSKLDLHSNALSGPIPPTLGDIVNYGTGGLSYLDLHDNRLTGGIPRELSQLTLSRLDLSGNNLTGPIPVELNETRVTALFLDNTNLSGPVPEPLLGMMRGNNYVTSFGYFAAPTPEMRQFSELRYLRLNFPTHGASALDLSLTPATCQYVEWAGDALTEVRFWDACSGQAAGCAVNLIGTGSKLSRAARRRVCLGKISVFLAGDPPSVVEEGLTVDGEYVSSAYLTNKYGKYFLNSTDFLDGIDLGPEGEAYTGVGFARVQRGNLCRNPEAGRVVAIAYCVFAGLLLLSTLLTCVAARRSRRKGAALNTSTKPGGACVAVAKSVWGIVAHIVCLVDLITDVLVLAQVWGAWPMWVILASILAPYLVASFWVMHRLLLLRRSRPLMSPLRPRMRWIWPPPPPSSPQESPAGPSSITQKLLAFVLLPLGVPAVVFLDVSAILNHFGAHLVLGDIAYSARAYHESRVLVELLLESIPQAGFQTALYMLGSSRATRIFIDEPIFVQSITFSLLSVVVQYSCTLWEAVKGRQSLRRALSLRLRDGSYVLTAISSGVAGDDLLNAAEVLELSNGN</sequence>
<dbReference type="STRING" id="105231.A0A1Y1HW99"/>
<dbReference type="FunFam" id="3.80.10.10:FF:000095">
    <property type="entry name" value="LRR receptor-like serine/threonine-protein kinase GSO1"/>
    <property type="match status" value="2"/>
</dbReference>
<gene>
    <name evidence="8" type="ORF">KFL_000810210</name>
</gene>
<dbReference type="InterPro" id="IPR001611">
    <property type="entry name" value="Leu-rich_rpt"/>
</dbReference>
<dbReference type="InterPro" id="IPR032675">
    <property type="entry name" value="LRR_dom_sf"/>
</dbReference>
<dbReference type="SMART" id="SM00369">
    <property type="entry name" value="LRR_TYP"/>
    <property type="match status" value="6"/>
</dbReference>
<dbReference type="Gene3D" id="3.80.10.10">
    <property type="entry name" value="Ribonuclease Inhibitor"/>
    <property type="match status" value="2"/>
</dbReference>
<accession>A0A1Y1HW99</accession>
<evidence type="ECO:0000313" key="9">
    <source>
        <dbReference type="Proteomes" id="UP000054558"/>
    </source>
</evidence>